<dbReference type="Pfam" id="PF01152">
    <property type="entry name" value="Bac_globin"/>
    <property type="match status" value="1"/>
</dbReference>
<evidence type="ECO:0000313" key="6">
    <source>
        <dbReference type="Proteomes" id="UP001199816"/>
    </source>
</evidence>
<proteinExistence type="predicted"/>
<sequence>MTEQKNDITTIADIRLLVDRFYTSVRENGQIGPIFDAVIRDQWPQHLEKMYRFWETVLLDNHTYFGSPFPPHAKLPVTQQHFDTWLGIWRQTIDACFQGSKADEAKWRAGKMAAMFVSKIDYYRNSGKTPLI</sequence>
<keyword evidence="2" id="KW-0349">Heme</keyword>
<keyword evidence="3" id="KW-0479">Metal-binding</keyword>
<dbReference type="InterPro" id="IPR009050">
    <property type="entry name" value="Globin-like_sf"/>
</dbReference>
<dbReference type="SUPFAM" id="SSF46458">
    <property type="entry name" value="Globin-like"/>
    <property type="match status" value="1"/>
</dbReference>
<evidence type="ECO:0000256" key="4">
    <source>
        <dbReference type="ARBA" id="ARBA00023004"/>
    </source>
</evidence>
<name>A0ABS8PQE5_9BACT</name>
<keyword evidence="4" id="KW-0408">Iron</keyword>
<organism evidence="5 6">
    <name type="scientific">Niabella pedocola</name>
    <dbReference type="NCBI Taxonomy" id="1752077"/>
    <lineage>
        <taxon>Bacteria</taxon>
        <taxon>Pseudomonadati</taxon>
        <taxon>Bacteroidota</taxon>
        <taxon>Chitinophagia</taxon>
        <taxon>Chitinophagales</taxon>
        <taxon>Chitinophagaceae</taxon>
        <taxon>Niabella</taxon>
    </lineage>
</organism>
<keyword evidence="6" id="KW-1185">Reference proteome</keyword>
<dbReference type="InterPro" id="IPR001486">
    <property type="entry name" value="Hemoglobin_trunc"/>
</dbReference>
<gene>
    <name evidence="5" type="ORF">LQ567_11130</name>
</gene>
<dbReference type="InterPro" id="IPR012292">
    <property type="entry name" value="Globin/Proto"/>
</dbReference>
<accession>A0ABS8PQE5</accession>
<dbReference type="CDD" id="cd08916">
    <property type="entry name" value="TrHb3_P"/>
    <property type="match status" value="1"/>
</dbReference>
<dbReference type="EMBL" id="JAJNEC010000005">
    <property type="protein sequence ID" value="MCD2423315.1"/>
    <property type="molecule type" value="Genomic_DNA"/>
</dbReference>
<evidence type="ECO:0000313" key="5">
    <source>
        <dbReference type="EMBL" id="MCD2423315.1"/>
    </source>
</evidence>
<dbReference type="Gene3D" id="1.10.490.10">
    <property type="entry name" value="Globins"/>
    <property type="match status" value="1"/>
</dbReference>
<keyword evidence="1" id="KW-0813">Transport</keyword>
<dbReference type="Proteomes" id="UP001199816">
    <property type="component" value="Unassembled WGS sequence"/>
</dbReference>
<dbReference type="RefSeq" id="WP_231004579.1">
    <property type="nucleotide sequence ID" value="NZ_JAJNEC010000005.1"/>
</dbReference>
<evidence type="ECO:0000256" key="2">
    <source>
        <dbReference type="ARBA" id="ARBA00022617"/>
    </source>
</evidence>
<comment type="caution">
    <text evidence="5">The sequence shown here is derived from an EMBL/GenBank/DDBJ whole genome shotgun (WGS) entry which is preliminary data.</text>
</comment>
<protein>
    <submittedName>
        <fullName evidence="5">Group III truncated hemoglobin</fullName>
    </submittedName>
</protein>
<evidence type="ECO:0000256" key="1">
    <source>
        <dbReference type="ARBA" id="ARBA00022448"/>
    </source>
</evidence>
<evidence type="ECO:0000256" key="3">
    <source>
        <dbReference type="ARBA" id="ARBA00022723"/>
    </source>
</evidence>
<reference evidence="5 6" key="1">
    <citation type="submission" date="2021-11" db="EMBL/GenBank/DDBJ databases">
        <title>Genomic of Niabella pedocola.</title>
        <authorList>
            <person name="Wu T."/>
        </authorList>
    </citation>
    <scope>NUCLEOTIDE SEQUENCE [LARGE SCALE GENOMIC DNA]</scope>
    <source>
        <strain evidence="5 6">JCM 31011</strain>
    </source>
</reference>